<name>A1ZSX8_MICM2</name>
<dbReference type="GO" id="GO:0006231">
    <property type="term" value="P:dTMP biosynthetic process"/>
    <property type="evidence" value="ECO:0007669"/>
    <property type="project" value="InterPro"/>
</dbReference>
<dbReference type="RefSeq" id="WP_002700825.1">
    <property type="nucleotide sequence ID" value="NZ_AAWS01000033.1"/>
</dbReference>
<dbReference type="GO" id="GO:0050797">
    <property type="term" value="F:thymidylate synthase (FAD) activity"/>
    <property type="evidence" value="ECO:0007669"/>
    <property type="project" value="InterPro"/>
</dbReference>
<dbReference type="Pfam" id="PF02511">
    <property type="entry name" value="Thy1"/>
    <property type="match status" value="1"/>
</dbReference>
<dbReference type="Gene3D" id="3.30.1360.170">
    <property type="match status" value="1"/>
</dbReference>
<dbReference type="AlphaFoldDB" id="A1ZSX8"/>
<comment type="caution">
    <text evidence="1">The sequence shown here is derived from an EMBL/GenBank/DDBJ whole genome shotgun (WGS) entry which is preliminary data.</text>
</comment>
<dbReference type="GO" id="GO:0050660">
    <property type="term" value="F:flavin adenine dinucleotide binding"/>
    <property type="evidence" value="ECO:0007669"/>
    <property type="project" value="InterPro"/>
</dbReference>
<dbReference type="InterPro" id="IPR003669">
    <property type="entry name" value="Thymidylate_synthase_ThyX"/>
</dbReference>
<sequence>MDKKLWKGTRYQQMHKQMIVSANGIVDDIFVLKTGVLITKKSRITAKAKQLFDQMNIDTTRPVYEQHAEFNSRLTYLSFKDHQESAAAYNQRLIQEYGHRSVYNDEHVTFLIAGCALETSLEFVAHNEATVARLTSSKTNAQNDPLFKLLGYPHQPEYLEKQKQVVAQYLEQKDKANELTNILAPGNKATSFTISMSLKDWHKTLIGRLSLHGVETDMRQVMEEVAHQLKVNYPLFFNTIEEYYALGNNKKYEE</sequence>
<keyword evidence="2" id="KW-1185">Reference proteome</keyword>
<organism evidence="1 2">
    <name type="scientific">Microscilla marina ATCC 23134</name>
    <dbReference type="NCBI Taxonomy" id="313606"/>
    <lineage>
        <taxon>Bacteria</taxon>
        <taxon>Pseudomonadati</taxon>
        <taxon>Bacteroidota</taxon>
        <taxon>Cytophagia</taxon>
        <taxon>Cytophagales</taxon>
        <taxon>Microscillaceae</taxon>
        <taxon>Microscilla</taxon>
    </lineage>
</organism>
<dbReference type="Proteomes" id="UP000004095">
    <property type="component" value="Unassembled WGS sequence"/>
</dbReference>
<accession>A1ZSX8</accession>
<evidence type="ECO:0000313" key="2">
    <source>
        <dbReference type="Proteomes" id="UP000004095"/>
    </source>
</evidence>
<reference evidence="1 2" key="1">
    <citation type="submission" date="2007-01" db="EMBL/GenBank/DDBJ databases">
        <authorList>
            <person name="Haygood M."/>
            <person name="Podell S."/>
            <person name="Anderson C."/>
            <person name="Hopkinson B."/>
            <person name="Roe K."/>
            <person name="Barbeau K."/>
            <person name="Gaasterland T."/>
            <person name="Ferriera S."/>
            <person name="Johnson J."/>
            <person name="Kravitz S."/>
            <person name="Beeson K."/>
            <person name="Sutton G."/>
            <person name="Rogers Y.-H."/>
            <person name="Friedman R."/>
            <person name="Frazier M."/>
            <person name="Venter J.C."/>
        </authorList>
    </citation>
    <scope>NUCLEOTIDE SEQUENCE [LARGE SCALE GENOMIC DNA]</scope>
    <source>
        <strain evidence="1 2">ATCC 23134</strain>
    </source>
</reference>
<evidence type="ECO:0000313" key="1">
    <source>
        <dbReference type="EMBL" id="EAY26542.1"/>
    </source>
</evidence>
<dbReference type="OrthoDB" id="9822260at2"/>
<dbReference type="EMBL" id="AAWS01000033">
    <property type="protein sequence ID" value="EAY26542.1"/>
    <property type="molecule type" value="Genomic_DNA"/>
</dbReference>
<protein>
    <recommendedName>
        <fullName evidence="3">Thymidylate synthase complementing protein ThyX</fullName>
    </recommendedName>
</protein>
<gene>
    <name evidence="1" type="ORF">M23134_01712</name>
</gene>
<evidence type="ECO:0008006" key="3">
    <source>
        <dbReference type="Google" id="ProtNLM"/>
    </source>
</evidence>
<dbReference type="SUPFAM" id="SSF69796">
    <property type="entry name" value="Thymidylate synthase-complementing protein Thy1"/>
    <property type="match status" value="1"/>
</dbReference>
<dbReference type="PROSITE" id="PS51331">
    <property type="entry name" value="THYX"/>
    <property type="match status" value="1"/>
</dbReference>
<dbReference type="InterPro" id="IPR036098">
    <property type="entry name" value="Thymidylate_synthase_ThyX_sf"/>
</dbReference>
<proteinExistence type="predicted"/>